<evidence type="ECO:0000256" key="1">
    <source>
        <dbReference type="PROSITE-ProRule" id="PRU00169"/>
    </source>
</evidence>
<dbReference type="SUPFAM" id="SSF52172">
    <property type="entry name" value="CheY-like"/>
    <property type="match status" value="1"/>
</dbReference>
<reference evidence="3 4" key="1">
    <citation type="submission" date="2021-11" db="EMBL/GenBank/DDBJ databases">
        <authorList>
            <person name="Oh E.-T."/>
            <person name="Kim S.-B."/>
        </authorList>
    </citation>
    <scope>NUCLEOTIDE SEQUENCE [LARGE SCALE GENOMIC DNA]</scope>
    <source>
        <strain evidence="3 4">MMS20-SJTR3</strain>
    </source>
</reference>
<name>A0ABS8K656_9BURK</name>
<keyword evidence="1" id="KW-0597">Phosphoprotein</keyword>
<evidence type="ECO:0000313" key="4">
    <source>
        <dbReference type="Proteomes" id="UP001431019"/>
    </source>
</evidence>
<dbReference type="InterPro" id="IPR011006">
    <property type="entry name" value="CheY-like_superfamily"/>
</dbReference>
<dbReference type="RefSeq" id="WP_230513882.1">
    <property type="nucleotide sequence ID" value="NZ_JAJITD010000036.1"/>
</dbReference>
<feature type="domain" description="Response regulatory" evidence="2">
    <location>
        <begin position="7"/>
        <end position="78"/>
    </location>
</feature>
<keyword evidence="4" id="KW-1185">Reference proteome</keyword>
<dbReference type="PROSITE" id="PS50110">
    <property type="entry name" value="RESPONSE_REGULATORY"/>
    <property type="match status" value="1"/>
</dbReference>
<accession>A0ABS8K656</accession>
<evidence type="ECO:0000313" key="3">
    <source>
        <dbReference type="EMBL" id="MCC8397630.1"/>
    </source>
</evidence>
<proteinExistence type="predicted"/>
<dbReference type="Gene3D" id="3.40.50.2300">
    <property type="match status" value="1"/>
</dbReference>
<dbReference type="Pfam" id="PF00072">
    <property type="entry name" value="Response_reg"/>
    <property type="match status" value="1"/>
</dbReference>
<gene>
    <name evidence="3" type="ORF">LJ656_34365</name>
</gene>
<dbReference type="EMBL" id="JAJITD010000036">
    <property type="protein sequence ID" value="MCC8397630.1"/>
    <property type="molecule type" value="Genomic_DNA"/>
</dbReference>
<organism evidence="3 4">
    <name type="scientific">Paraburkholderia sejongensis</name>
    <dbReference type="NCBI Taxonomy" id="2886946"/>
    <lineage>
        <taxon>Bacteria</taxon>
        <taxon>Pseudomonadati</taxon>
        <taxon>Pseudomonadota</taxon>
        <taxon>Betaproteobacteria</taxon>
        <taxon>Burkholderiales</taxon>
        <taxon>Burkholderiaceae</taxon>
        <taxon>Paraburkholderia</taxon>
    </lineage>
</organism>
<evidence type="ECO:0000259" key="2">
    <source>
        <dbReference type="PROSITE" id="PS50110"/>
    </source>
</evidence>
<feature type="modified residue" description="4-aspartylphosphate" evidence="1">
    <location>
        <position position="57"/>
    </location>
</feature>
<dbReference type="InterPro" id="IPR001789">
    <property type="entry name" value="Sig_transdc_resp-reg_receiver"/>
</dbReference>
<protein>
    <submittedName>
        <fullName evidence="3">Response regulator</fullName>
    </submittedName>
</protein>
<comment type="caution">
    <text evidence="3">The sequence shown here is derived from an EMBL/GenBank/DDBJ whole genome shotgun (WGS) entry which is preliminary data.</text>
</comment>
<dbReference type="Proteomes" id="UP001431019">
    <property type="component" value="Unassembled WGS sequence"/>
</dbReference>
<sequence>MSQNANRVFIVDDEDSVRAALARLLRASGYNVESLDSPETLLARTDLTNQPSCVLLDLQMPGIGFVRQRGAPNAKAFS</sequence>